<accession>A0A6G5AGC0</accession>
<name>A0A6G5AGC0_RHIMP</name>
<dbReference type="VEuPathDB" id="VectorBase:LOC119164918"/>
<organism evidence="2">
    <name type="scientific">Rhipicephalus microplus</name>
    <name type="common">Cattle tick</name>
    <name type="synonym">Boophilus microplus</name>
    <dbReference type="NCBI Taxonomy" id="6941"/>
    <lineage>
        <taxon>Eukaryota</taxon>
        <taxon>Metazoa</taxon>
        <taxon>Ecdysozoa</taxon>
        <taxon>Arthropoda</taxon>
        <taxon>Chelicerata</taxon>
        <taxon>Arachnida</taxon>
        <taxon>Acari</taxon>
        <taxon>Parasitiformes</taxon>
        <taxon>Ixodida</taxon>
        <taxon>Ixodoidea</taxon>
        <taxon>Ixodidae</taxon>
        <taxon>Rhipicephalinae</taxon>
        <taxon>Rhipicephalus</taxon>
        <taxon>Boophilus</taxon>
    </lineage>
</organism>
<sequence>MTCSPPSMTLLVPHQLRFSATASDSIATLPPKLQNIHSTNNTAVGTSCELDSNGGSLTPVRADSRPDAVSTLDEIPGVKPSEGEPENSVAFEPMERQKVLPTTNTASGTSYEDNRSRLLLPILVPSIGAAGAVATPDETANVVSVTSQSLTALVRHPNYIEELATPIISKASAASDKSGATSKQSYLSEAAAAGDISSPPEYHSLLPLSDTLDKLPTEDTQEEVVDGSVPVSENETALSGRPNDSADSIVSLKMAESKGDNAHTDTDVIHATKIETLAELPETEGGIVSQEIAENGHQTCQKWPTKLS</sequence>
<feature type="compositionally biased region" description="Polar residues" evidence="1">
    <location>
        <begin position="100"/>
        <end position="111"/>
    </location>
</feature>
<evidence type="ECO:0000313" key="2">
    <source>
        <dbReference type="EMBL" id="NIE50041.1"/>
    </source>
</evidence>
<dbReference type="AlphaFoldDB" id="A0A6G5AGC0"/>
<dbReference type="EMBL" id="GIKN01007768">
    <property type="protein sequence ID" value="NIE50041.1"/>
    <property type="molecule type" value="Transcribed_RNA"/>
</dbReference>
<protein>
    <submittedName>
        <fullName evidence="2">Uncharacterized protein</fullName>
    </submittedName>
</protein>
<feature type="region of interest" description="Disordered" evidence="1">
    <location>
        <begin position="221"/>
        <end position="245"/>
    </location>
</feature>
<reference evidence="2" key="1">
    <citation type="submission" date="2020-03" db="EMBL/GenBank/DDBJ databases">
        <title>A transcriptome and proteome of the tick Rhipicephalus microplus shaped by the genetic composition of its hosts and developmental stage.</title>
        <authorList>
            <person name="Garcia G.R."/>
            <person name="Ribeiro J.M.C."/>
            <person name="Maruyama S.R."/>
            <person name="Gardinasse L.G."/>
            <person name="Nelson K."/>
            <person name="Ferreira B.R."/>
            <person name="Andrade T.G."/>
            <person name="Santos I.K.F.M."/>
        </authorList>
    </citation>
    <scope>NUCLEOTIDE SEQUENCE</scope>
    <source>
        <strain evidence="2">NSGR</strain>
        <tissue evidence="2">Salivary glands</tissue>
    </source>
</reference>
<dbReference type="OrthoDB" id="6508573at2759"/>
<feature type="region of interest" description="Disordered" evidence="1">
    <location>
        <begin position="76"/>
        <end position="112"/>
    </location>
</feature>
<evidence type="ECO:0000256" key="1">
    <source>
        <dbReference type="SAM" id="MobiDB-lite"/>
    </source>
</evidence>
<proteinExistence type="predicted"/>